<feature type="transmembrane region" description="Helical" evidence="1">
    <location>
        <begin position="44"/>
        <end position="70"/>
    </location>
</feature>
<feature type="transmembrane region" description="Helical" evidence="1">
    <location>
        <begin position="6"/>
        <end position="23"/>
    </location>
</feature>
<dbReference type="EMBL" id="FNIR01000006">
    <property type="protein sequence ID" value="SDO51631.1"/>
    <property type="molecule type" value="Genomic_DNA"/>
</dbReference>
<evidence type="ECO:0000313" key="3">
    <source>
        <dbReference type="Proteomes" id="UP000199088"/>
    </source>
</evidence>
<gene>
    <name evidence="2" type="ORF">SAMN05660199_02048</name>
</gene>
<dbReference type="Proteomes" id="UP000199088">
    <property type="component" value="Unassembled WGS sequence"/>
</dbReference>
<evidence type="ECO:0000313" key="2">
    <source>
        <dbReference type="EMBL" id="SDO51631.1"/>
    </source>
</evidence>
<feature type="transmembrane region" description="Helical" evidence="1">
    <location>
        <begin position="82"/>
        <end position="103"/>
    </location>
</feature>
<reference evidence="3" key="1">
    <citation type="submission" date="2016-10" db="EMBL/GenBank/DDBJ databases">
        <authorList>
            <person name="Varghese N."/>
            <person name="Submissions S."/>
        </authorList>
    </citation>
    <scope>NUCLEOTIDE SEQUENCE [LARGE SCALE GENOMIC DNA]</scope>
    <source>
        <strain evidence="3">DSM 45843</strain>
    </source>
</reference>
<protein>
    <submittedName>
        <fullName evidence="2">Uncharacterized protein</fullName>
    </submittedName>
</protein>
<dbReference type="AlphaFoldDB" id="A0A1H0K7D4"/>
<organism evidence="2 3">
    <name type="scientific">Klenkia soli</name>
    <dbReference type="NCBI Taxonomy" id="1052260"/>
    <lineage>
        <taxon>Bacteria</taxon>
        <taxon>Bacillati</taxon>
        <taxon>Actinomycetota</taxon>
        <taxon>Actinomycetes</taxon>
        <taxon>Geodermatophilales</taxon>
        <taxon>Geodermatophilaceae</taxon>
        <taxon>Klenkia</taxon>
    </lineage>
</organism>
<sequence>MVIQVLMAVVVALVALPALVVGGRRLTRRGPRSLRTVGGSRSEFVVVVVGRTLGLLLILALSALVLVATIGAVVRDLHDLPSLVYVAFVLDLLLAALVVLTSGGPRRPRTRRRASPAPR</sequence>
<keyword evidence="1" id="KW-0472">Membrane</keyword>
<keyword evidence="3" id="KW-1185">Reference proteome</keyword>
<accession>A0A1H0K7D4</accession>
<keyword evidence="1" id="KW-1133">Transmembrane helix</keyword>
<dbReference type="RefSeq" id="WP_091244283.1">
    <property type="nucleotide sequence ID" value="NZ_FNIR01000006.1"/>
</dbReference>
<name>A0A1H0K7D4_9ACTN</name>
<proteinExistence type="predicted"/>
<evidence type="ECO:0000256" key="1">
    <source>
        <dbReference type="SAM" id="Phobius"/>
    </source>
</evidence>
<keyword evidence="1" id="KW-0812">Transmembrane</keyword>